<dbReference type="PANTHER" id="PTHR39201">
    <property type="entry name" value="EXPORTED PROTEIN-RELATED"/>
    <property type="match status" value="1"/>
</dbReference>
<reference evidence="3 4" key="1">
    <citation type="submission" date="2020-08" db="EMBL/GenBank/DDBJ databases">
        <title>Genome public.</title>
        <authorList>
            <person name="Liu C."/>
            <person name="Sun Q."/>
        </authorList>
    </citation>
    <scope>NUCLEOTIDE SEQUENCE [LARGE SCALE GENOMIC DNA]</scope>
    <source>
        <strain evidence="3 4">NSJ-36</strain>
    </source>
</reference>
<comment type="caution">
    <text evidence="3">The sequence shown here is derived from an EMBL/GenBank/DDBJ whole genome shotgun (WGS) entry which is preliminary data.</text>
</comment>
<evidence type="ECO:0000259" key="2">
    <source>
        <dbReference type="SMART" id="SM00635"/>
    </source>
</evidence>
<dbReference type="Pfam" id="PF12682">
    <property type="entry name" value="Flavodoxin_4"/>
    <property type="match status" value="1"/>
</dbReference>
<name>A0ABR7EVU9_9FIRM</name>
<dbReference type="Proteomes" id="UP000647235">
    <property type="component" value="Unassembled WGS sequence"/>
</dbReference>
<keyword evidence="4" id="KW-1185">Reference proteome</keyword>
<gene>
    <name evidence="3" type="ORF">H8S07_09370</name>
</gene>
<evidence type="ECO:0000313" key="4">
    <source>
        <dbReference type="Proteomes" id="UP000647235"/>
    </source>
</evidence>
<dbReference type="InterPro" id="IPR008964">
    <property type="entry name" value="Invasin/intimin_cell_adhesion"/>
</dbReference>
<dbReference type="PANTHER" id="PTHR39201:SF1">
    <property type="entry name" value="FLAVODOXIN-LIKE DOMAIN-CONTAINING PROTEIN"/>
    <property type="match status" value="1"/>
</dbReference>
<accession>A0ABR7EVU9</accession>
<dbReference type="Gene3D" id="3.40.50.360">
    <property type="match status" value="1"/>
</dbReference>
<feature type="signal peptide" evidence="1">
    <location>
        <begin position="1"/>
        <end position="32"/>
    </location>
</feature>
<dbReference type="InterPro" id="IPR008254">
    <property type="entry name" value="Flavodoxin/NO_synth"/>
</dbReference>
<feature type="domain" description="BIG2" evidence="2">
    <location>
        <begin position="36"/>
        <end position="113"/>
    </location>
</feature>
<dbReference type="SMART" id="SM00635">
    <property type="entry name" value="BID_2"/>
    <property type="match status" value="1"/>
</dbReference>
<protein>
    <submittedName>
        <fullName evidence="3">Ig-like domain-containing protein</fullName>
    </submittedName>
</protein>
<dbReference type="RefSeq" id="WP_186855935.1">
    <property type="nucleotide sequence ID" value="NZ_JACOOY010000011.1"/>
</dbReference>
<dbReference type="EMBL" id="JACOOY010000011">
    <property type="protein sequence ID" value="MBC5665476.1"/>
    <property type="molecule type" value="Genomic_DNA"/>
</dbReference>
<dbReference type="InterPro" id="IPR029039">
    <property type="entry name" value="Flavoprotein-like_sf"/>
</dbReference>
<organism evidence="3 4">
    <name type="scientific">Dorea hominis</name>
    <dbReference type="NCBI Taxonomy" id="2763040"/>
    <lineage>
        <taxon>Bacteria</taxon>
        <taxon>Bacillati</taxon>
        <taxon>Bacillota</taxon>
        <taxon>Clostridia</taxon>
        <taxon>Lachnospirales</taxon>
        <taxon>Lachnospiraceae</taxon>
        <taxon>Dorea</taxon>
    </lineage>
</organism>
<keyword evidence="1" id="KW-0732">Signal</keyword>
<evidence type="ECO:0000256" key="1">
    <source>
        <dbReference type="SAM" id="SignalP"/>
    </source>
</evidence>
<feature type="chain" id="PRO_5045406950" evidence="1">
    <location>
        <begin position="33"/>
        <end position="441"/>
    </location>
</feature>
<dbReference type="SUPFAM" id="SSF49373">
    <property type="entry name" value="Invasin/intimin cell-adhesion fragments"/>
    <property type="match status" value="1"/>
</dbReference>
<dbReference type="Gene3D" id="2.60.40.1080">
    <property type="match status" value="1"/>
</dbReference>
<dbReference type="SUPFAM" id="SSF52218">
    <property type="entry name" value="Flavoproteins"/>
    <property type="match status" value="1"/>
</dbReference>
<evidence type="ECO:0000313" key="3">
    <source>
        <dbReference type="EMBL" id="MBC5665476.1"/>
    </source>
</evidence>
<dbReference type="Pfam" id="PF02368">
    <property type="entry name" value="Big_2"/>
    <property type="match status" value="1"/>
</dbReference>
<sequence>MKSNIKAIMKKAVIFALVFVMAITFDAADAFAASKKPKKIYVTPTKKTLTVGKKVKIKVKTVKPKKASKSVKYKSSNKKIATVSSKGVVTAKKAGKTTITVTSKKNKKAKAKVKITVKAKPKKITPKPTPTPTPKPTKPKKAIVIYFARGENIEDAEEVYNKLASGNPESGYVNEGQTPIDAMTSASVLKDSTGKITGNNGLLAEWIAGALNTKTYSIRTKSLYPKTKKETQTIVQDQEMAMGIAPDVEECTEDLSQYDVVYLGFPNWYGQPPRALYTFMKENNLDGKTIVPFSSCDQIKAGGYGFGDAINVLKAKLPNSVVMGEEDGKLLTRKMVPDAKEEVEEWVAEVSKKVETAKADPLKTVAGQKEAATKLLGQTLSKEEIAEKVGKYNNMTVDVNGCTHGVSSVRFFYNGFTIYCRAAKDANDNVIQNQYTLISID</sequence>
<dbReference type="InterPro" id="IPR003343">
    <property type="entry name" value="Big_2"/>
</dbReference>
<proteinExistence type="predicted"/>